<comment type="caution">
    <text evidence="1">The sequence shown here is derived from an EMBL/GenBank/DDBJ whole genome shotgun (WGS) entry which is preliminary data.</text>
</comment>
<dbReference type="Proteomes" id="UP000028252">
    <property type="component" value="Unassembled WGS sequence"/>
</dbReference>
<dbReference type="AlphaFoldDB" id="A0A081FZ87"/>
<dbReference type="STRING" id="1232683.ADIMK_1969"/>
<organism evidence="1 2">
    <name type="scientific">Marinobacterium lacunae</name>
    <dbReference type="NCBI Taxonomy" id="1232683"/>
    <lineage>
        <taxon>Bacteria</taxon>
        <taxon>Pseudomonadati</taxon>
        <taxon>Pseudomonadota</taxon>
        <taxon>Gammaproteobacteria</taxon>
        <taxon>Oceanospirillales</taxon>
        <taxon>Oceanospirillaceae</taxon>
        <taxon>Marinobacterium</taxon>
    </lineage>
</organism>
<dbReference type="EMBL" id="JMQN01000028">
    <property type="protein sequence ID" value="KEA63842.1"/>
    <property type="molecule type" value="Genomic_DNA"/>
</dbReference>
<protein>
    <submittedName>
        <fullName evidence="1">Uncharacterized protein</fullName>
    </submittedName>
</protein>
<reference evidence="1 2" key="1">
    <citation type="submission" date="2014-04" db="EMBL/GenBank/DDBJ databases">
        <title>Marinobacterium kochiensis sp. nov., isolated from sediment sample collected from Kochi backwaters in Kerala, India.</title>
        <authorList>
            <person name="Singh A."/>
            <person name="Pinnaka A.K."/>
        </authorList>
    </citation>
    <scope>NUCLEOTIDE SEQUENCE [LARGE SCALE GENOMIC DNA]</scope>
    <source>
        <strain evidence="1 2">AK27</strain>
    </source>
</reference>
<name>A0A081FZ87_9GAMM</name>
<sequence>MFTGYETEEFLENEQINMTPMPVERMTQLDPSLTELVTYNAGTVWERAPESSGWERVYDFKIPAPRVEVEITNDIDAFKGPREGS</sequence>
<evidence type="ECO:0000313" key="1">
    <source>
        <dbReference type="EMBL" id="KEA63842.1"/>
    </source>
</evidence>
<dbReference type="PATRIC" id="fig|1232683.4.peg.1932"/>
<evidence type="ECO:0000313" key="2">
    <source>
        <dbReference type="Proteomes" id="UP000028252"/>
    </source>
</evidence>
<keyword evidence="2" id="KW-1185">Reference proteome</keyword>
<proteinExistence type="predicted"/>
<accession>A0A081FZ87</accession>
<dbReference type="eggNOG" id="COG4859">
    <property type="taxonomic scope" value="Bacteria"/>
</dbReference>
<gene>
    <name evidence="1" type="ORF">ADIMK_1969</name>
</gene>